<evidence type="ECO:0000313" key="7">
    <source>
        <dbReference type="EMBL" id="KAJ5357366.1"/>
    </source>
</evidence>
<dbReference type="GO" id="GO:0043484">
    <property type="term" value="P:regulation of RNA splicing"/>
    <property type="evidence" value="ECO:0007669"/>
    <property type="project" value="TreeGrafter"/>
</dbReference>
<dbReference type="PANTHER" id="PTHR45646">
    <property type="entry name" value="SERINE/THREONINE-PROTEIN KINASE DOA-RELATED"/>
    <property type="match status" value="1"/>
</dbReference>
<gene>
    <name evidence="7" type="ORF">N7541_004524</name>
</gene>
<dbReference type="PANTHER" id="PTHR45646:SF11">
    <property type="entry name" value="SERINE_THREONINE-PROTEIN KINASE DOA"/>
    <property type="match status" value="1"/>
</dbReference>
<keyword evidence="3" id="KW-0547">Nucleotide-binding</keyword>
<dbReference type="Proteomes" id="UP001148299">
    <property type="component" value="Unassembled WGS sequence"/>
</dbReference>
<keyword evidence="1" id="KW-0723">Serine/threonine-protein kinase</keyword>
<dbReference type="PROSITE" id="PS50011">
    <property type="entry name" value="PROTEIN_KINASE_DOM"/>
    <property type="match status" value="1"/>
</dbReference>
<dbReference type="GO" id="GO:0004674">
    <property type="term" value="F:protein serine/threonine kinase activity"/>
    <property type="evidence" value="ECO:0007669"/>
    <property type="project" value="UniProtKB-KW"/>
</dbReference>
<evidence type="ECO:0000256" key="1">
    <source>
        <dbReference type="ARBA" id="ARBA00022527"/>
    </source>
</evidence>
<feature type="domain" description="Protein kinase" evidence="6">
    <location>
        <begin position="54"/>
        <end position="401"/>
    </location>
</feature>
<dbReference type="EMBL" id="JAPZBR010000003">
    <property type="protein sequence ID" value="KAJ5357366.1"/>
    <property type="molecule type" value="Genomic_DNA"/>
</dbReference>
<dbReference type="SUPFAM" id="SSF56112">
    <property type="entry name" value="Protein kinase-like (PK-like)"/>
    <property type="match status" value="1"/>
</dbReference>
<dbReference type="Gene3D" id="3.30.200.20">
    <property type="entry name" value="Phosphorylase Kinase, domain 1"/>
    <property type="match status" value="1"/>
</dbReference>
<dbReference type="Pfam" id="PF00069">
    <property type="entry name" value="Pkinase"/>
    <property type="match status" value="1"/>
</dbReference>
<dbReference type="InterPro" id="IPR051175">
    <property type="entry name" value="CLK_kinases"/>
</dbReference>
<dbReference type="Gene3D" id="1.10.510.10">
    <property type="entry name" value="Transferase(Phosphotransferase) domain 1"/>
    <property type="match status" value="1"/>
</dbReference>
<dbReference type="GO" id="GO:0005524">
    <property type="term" value="F:ATP binding"/>
    <property type="evidence" value="ECO:0007669"/>
    <property type="project" value="UniProtKB-KW"/>
</dbReference>
<dbReference type="GO" id="GO:0005634">
    <property type="term" value="C:nucleus"/>
    <property type="evidence" value="ECO:0007669"/>
    <property type="project" value="TreeGrafter"/>
</dbReference>
<reference evidence="7" key="1">
    <citation type="submission" date="2022-12" db="EMBL/GenBank/DDBJ databases">
        <authorList>
            <person name="Petersen C."/>
        </authorList>
    </citation>
    <scope>NUCLEOTIDE SEQUENCE</scope>
    <source>
        <strain evidence="7">IBT 35675</strain>
    </source>
</reference>
<keyword evidence="2" id="KW-0808">Transferase</keyword>
<dbReference type="AlphaFoldDB" id="A0A9W9RC03"/>
<organism evidence="7 8">
    <name type="scientific">Penicillium brevicompactum</name>
    <dbReference type="NCBI Taxonomy" id="5074"/>
    <lineage>
        <taxon>Eukaryota</taxon>
        <taxon>Fungi</taxon>
        <taxon>Dikarya</taxon>
        <taxon>Ascomycota</taxon>
        <taxon>Pezizomycotina</taxon>
        <taxon>Eurotiomycetes</taxon>
        <taxon>Eurotiomycetidae</taxon>
        <taxon>Eurotiales</taxon>
        <taxon>Aspergillaceae</taxon>
        <taxon>Penicillium</taxon>
    </lineage>
</organism>
<dbReference type="InterPro" id="IPR000719">
    <property type="entry name" value="Prot_kinase_dom"/>
</dbReference>
<name>A0A9W9RC03_PENBR</name>
<evidence type="ECO:0000256" key="2">
    <source>
        <dbReference type="ARBA" id="ARBA00022679"/>
    </source>
</evidence>
<proteinExistence type="predicted"/>
<reference evidence="7" key="2">
    <citation type="journal article" date="2023" name="IMA Fungus">
        <title>Comparative genomic study of the Penicillium genus elucidates a diverse pangenome and 15 lateral gene transfer events.</title>
        <authorList>
            <person name="Petersen C."/>
            <person name="Sorensen T."/>
            <person name="Nielsen M.R."/>
            <person name="Sondergaard T.E."/>
            <person name="Sorensen J.L."/>
            <person name="Fitzpatrick D.A."/>
            <person name="Frisvad J.C."/>
            <person name="Nielsen K.L."/>
        </authorList>
    </citation>
    <scope>NUCLEOTIDE SEQUENCE</scope>
    <source>
        <strain evidence="7">IBT 35675</strain>
    </source>
</reference>
<keyword evidence="4" id="KW-0418">Kinase</keyword>
<sequence length="401" mass="45289">MSASSQSQHDQPGGLDISLLLPSNLLYTQESIPKYRPGGYHPVTLGDTFKNERYKVYHKLGWGGYSTVWLVKDNRRVLLDRWASLKILTADAPVSRELQNLKLLQNQGGLGSNFLVELLDEFTHTGPNGVHQCLVFELLGPSVQIVLADYKTDQEKLEPEFVFRFATQLLKAVKFLHSVGMCHGDINGQNIAFTCAKIAQATEEELFEVLGSPEIEPLARIDDIPLGSGLPTELVKAAEWVDWVDEDEEDIRLLDFGESFLHGEEPAKLAQPGSLRVPETIFTDSFDYRVDLWRAGSMIYSFIFASWPFWYLGDDEVLIFQMIDFLGSLPTEWEAQWELMLDNSSHDLRQYEDHGTSTLEQKFAGVDSAFKPLLCVIQGLMRFLPSDRLTAEQALDLIVDP</sequence>
<evidence type="ECO:0000256" key="5">
    <source>
        <dbReference type="ARBA" id="ARBA00022840"/>
    </source>
</evidence>
<comment type="caution">
    <text evidence="7">The sequence shown here is derived from an EMBL/GenBank/DDBJ whole genome shotgun (WGS) entry which is preliminary data.</text>
</comment>
<protein>
    <recommendedName>
        <fullName evidence="6">Protein kinase domain-containing protein</fullName>
    </recommendedName>
</protein>
<evidence type="ECO:0000256" key="3">
    <source>
        <dbReference type="ARBA" id="ARBA00022741"/>
    </source>
</evidence>
<dbReference type="InterPro" id="IPR011009">
    <property type="entry name" value="Kinase-like_dom_sf"/>
</dbReference>
<evidence type="ECO:0000313" key="8">
    <source>
        <dbReference type="Proteomes" id="UP001148299"/>
    </source>
</evidence>
<accession>A0A9W9RC03</accession>
<evidence type="ECO:0000256" key="4">
    <source>
        <dbReference type="ARBA" id="ARBA00022777"/>
    </source>
</evidence>
<dbReference type="SMART" id="SM00220">
    <property type="entry name" value="S_TKc"/>
    <property type="match status" value="1"/>
</dbReference>
<keyword evidence="5" id="KW-0067">ATP-binding</keyword>
<evidence type="ECO:0000259" key="6">
    <source>
        <dbReference type="PROSITE" id="PS50011"/>
    </source>
</evidence>
<keyword evidence="8" id="KW-1185">Reference proteome</keyword>